<dbReference type="EMBL" id="MU152751">
    <property type="protein sequence ID" value="KAF9440210.1"/>
    <property type="molecule type" value="Genomic_DNA"/>
</dbReference>
<reference evidence="1" key="1">
    <citation type="submission" date="2020-11" db="EMBL/GenBank/DDBJ databases">
        <authorList>
            <consortium name="DOE Joint Genome Institute"/>
            <person name="Ahrendt S."/>
            <person name="Riley R."/>
            <person name="Andreopoulos W."/>
            <person name="Labutti K."/>
            <person name="Pangilinan J."/>
            <person name="Ruiz-Duenas F.J."/>
            <person name="Barrasa J.M."/>
            <person name="Sanchez-Garcia M."/>
            <person name="Camarero S."/>
            <person name="Miyauchi S."/>
            <person name="Serrano A."/>
            <person name="Linde D."/>
            <person name="Babiker R."/>
            <person name="Drula E."/>
            <person name="Ayuso-Fernandez I."/>
            <person name="Pacheco R."/>
            <person name="Padilla G."/>
            <person name="Ferreira P."/>
            <person name="Barriuso J."/>
            <person name="Kellner H."/>
            <person name="Castanera R."/>
            <person name="Alfaro M."/>
            <person name="Ramirez L."/>
            <person name="Pisabarro A.G."/>
            <person name="Kuo A."/>
            <person name="Tritt A."/>
            <person name="Lipzen A."/>
            <person name="He G."/>
            <person name="Yan M."/>
            <person name="Ng V."/>
            <person name="Cullen D."/>
            <person name="Martin F."/>
            <person name="Rosso M.-N."/>
            <person name="Henrissat B."/>
            <person name="Hibbett D."/>
            <person name="Martinez A.T."/>
            <person name="Grigoriev I.V."/>
        </authorList>
    </citation>
    <scope>NUCLEOTIDE SEQUENCE</scope>
    <source>
        <strain evidence="1">MF-IS2</strain>
    </source>
</reference>
<dbReference type="Proteomes" id="UP000807342">
    <property type="component" value="Unassembled WGS sequence"/>
</dbReference>
<dbReference type="AlphaFoldDB" id="A0A9P5WYR4"/>
<comment type="caution">
    <text evidence="1">The sequence shown here is derived from an EMBL/GenBank/DDBJ whole genome shotgun (WGS) entry which is preliminary data.</text>
</comment>
<accession>A0A9P5WYR4</accession>
<organism evidence="1 2">
    <name type="scientific">Macrolepiota fuliginosa MF-IS2</name>
    <dbReference type="NCBI Taxonomy" id="1400762"/>
    <lineage>
        <taxon>Eukaryota</taxon>
        <taxon>Fungi</taxon>
        <taxon>Dikarya</taxon>
        <taxon>Basidiomycota</taxon>
        <taxon>Agaricomycotina</taxon>
        <taxon>Agaricomycetes</taxon>
        <taxon>Agaricomycetidae</taxon>
        <taxon>Agaricales</taxon>
        <taxon>Agaricineae</taxon>
        <taxon>Agaricaceae</taxon>
        <taxon>Macrolepiota</taxon>
    </lineage>
</organism>
<proteinExistence type="predicted"/>
<sequence>MKPIVEVPPVPAKEWREKRTPSYRHQAQVEEGVDIEELLTRFVGNEVKLTQKELLAIAPKVREAYKDMIVKKRIPTATTVQEVEAEPDLGTEEEELDLASIEFVSVNTLAAPVKVCERSVDPLGQYIQTWWVKDPVMQYLDTLPVNDRERQIFTVAKEVPVAAKDM</sequence>
<name>A0A9P5WYR4_9AGAR</name>
<protein>
    <submittedName>
        <fullName evidence="1">Uncharacterized protein</fullName>
    </submittedName>
</protein>
<gene>
    <name evidence="1" type="ORF">P691DRAFT_628025</name>
</gene>
<keyword evidence="2" id="KW-1185">Reference proteome</keyword>
<feature type="non-terminal residue" evidence="1">
    <location>
        <position position="166"/>
    </location>
</feature>
<evidence type="ECO:0000313" key="1">
    <source>
        <dbReference type="EMBL" id="KAF9440210.1"/>
    </source>
</evidence>
<evidence type="ECO:0000313" key="2">
    <source>
        <dbReference type="Proteomes" id="UP000807342"/>
    </source>
</evidence>